<proteinExistence type="predicted"/>
<name>A0ABR0EFX8_ZASCE</name>
<reference evidence="3 4" key="1">
    <citation type="journal article" date="2023" name="G3 (Bethesda)">
        <title>A chromosome-level genome assembly of Zasmidium syzygii isolated from banana leaves.</title>
        <authorList>
            <person name="van Westerhoven A.C."/>
            <person name="Mehrabi R."/>
            <person name="Talebi R."/>
            <person name="Steentjes M.B.F."/>
            <person name="Corcolon B."/>
            <person name="Chong P.A."/>
            <person name="Kema G.H.J."/>
            <person name="Seidl M.F."/>
        </authorList>
    </citation>
    <scope>NUCLEOTIDE SEQUENCE [LARGE SCALE GENOMIC DNA]</scope>
    <source>
        <strain evidence="3 4">P124</strain>
    </source>
</reference>
<evidence type="ECO:0000313" key="3">
    <source>
        <dbReference type="EMBL" id="KAK4500416.1"/>
    </source>
</evidence>
<gene>
    <name evidence="3" type="ORF">PRZ48_008605</name>
</gene>
<dbReference type="EMBL" id="JAXOVC010000006">
    <property type="protein sequence ID" value="KAK4500416.1"/>
    <property type="molecule type" value="Genomic_DNA"/>
</dbReference>
<protein>
    <submittedName>
        <fullName evidence="3">Uncharacterized protein</fullName>
    </submittedName>
</protein>
<keyword evidence="4" id="KW-1185">Reference proteome</keyword>
<feature type="region of interest" description="Disordered" evidence="1">
    <location>
        <begin position="166"/>
        <end position="185"/>
    </location>
</feature>
<comment type="caution">
    <text evidence="3">The sequence shown here is derived from an EMBL/GenBank/DDBJ whole genome shotgun (WGS) entry which is preliminary data.</text>
</comment>
<sequence length="185" mass="19573">MKVFSLILNALLAGTVSAGWIYPAKYWKSVSQTLPGATYRKRSVPPPPSRLLERGGGNLYQACSTANLASKYNKYPINGLAVGGATIAVINDNSGFGNDIIDTSYSSASSAYDCCVQAQGMPDSAVFYYSSSQDPGFRCLIVTTSTSTVIFGATYNGSEPRGTVYGNCKQNSSNRPSAASTDLEL</sequence>
<evidence type="ECO:0000256" key="1">
    <source>
        <dbReference type="SAM" id="MobiDB-lite"/>
    </source>
</evidence>
<keyword evidence="2" id="KW-0732">Signal</keyword>
<organism evidence="3 4">
    <name type="scientific">Zasmidium cellare</name>
    <name type="common">Wine cellar mold</name>
    <name type="synonym">Racodium cellare</name>
    <dbReference type="NCBI Taxonomy" id="395010"/>
    <lineage>
        <taxon>Eukaryota</taxon>
        <taxon>Fungi</taxon>
        <taxon>Dikarya</taxon>
        <taxon>Ascomycota</taxon>
        <taxon>Pezizomycotina</taxon>
        <taxon>Dothideomycetes</taxon>
        <taxon>Dothideomycetidae</taxon>
        <taxon>Mycosphaerellales</taxon>
        <taxon>Mycosphaerellaceae</taxon>
        <taxon>Zasmidium</taxon>
    </lineage>
</organism>
<evidence type="ECO:0000313" key="4">
    <source>
        <dbReference type="Proteomes" id="UP001305779"/>
    </source>
</evidence>
<feature type="signal peptide" evidence="2">
    <location>
        <begin position="1"/>
        <end position="18"/>
    </location>
</feature>
<dbReference type="Proteomes" id="UP001305779">
    <property type="component" value="Unassembled WGS sequence"/>
</dbReference>
<accession>A0ABR0EFX8</accession>
<evidence type="ECO:0000256" key="2">
    <source>
        <dbReference type="SAM" id="SignalP"/>
    </source>
</evidence>
<feature type="compositionally biased region" description="Polar residues" evidence="1">
    <location>
        <begin position="168"/>
        <end position="185"/>
    </location>
</feature>
<feature type="chain" id="PRO_5045082147" evidence="2">
    <location>
        <begin position="19"/>
        <end position="185"/>
    </location>
</feature>